<evidence type="ECO:0000256" key="8">
    <source>
        <dbReference type="ARBA" id="ARBA00077656"/>
    </source>
</evidence>
<dbReference type="CDD" id="cd05475">
    <property type="entry name" value="nucellin_like"/>
    <property type="match status" value="1"/>
</dbReference>
<dbReference type="Gene3D" id="2.40.70.10">
    <property type="entry name" value="Acid Proteases"/>
    <property type="match status" value="2"/>
</dbReference>
<keyword evidence="3 12" id="KW-0732">Signal</keyword>
<dbReference type="Pfam" id="PF14543">
    <property type="entry name" value="TAXi_N"/>
    <property type="match status" value="1"/>
</dbReference>
<dbReference type="Proteomes" id="UP001189122">
    <property type="component" value="Unassembled WGS sequence"/>
</dbReference>
<dbReference type="PROSITE" id="PS51767">
    <property type="entry name" value="PEPTIDASE_A1"/>
    <property type="match status" value="1"/>
</dbReference>
<feature type="domain" description="Peptidase A1" evidence="13">
    <location>
        <begin position="77"/>
        <end position="434"/>
    </location>
</feature>
<dbReference type="GO" id="GO:0004190">
    <property type="term" value="F:aspartic-type endopeptidase activity"/>
    <property type="evidence" value="ECO:0007669"/>
    <property type="project" value="UniProtKB-KW"/>
</dbReference>
<protein>
    <recommendedName>
        <fullName evidence="7">Aspartic proteinase Asp1</fullName>
    </recommendedName>
    <alternativeName>
        <fullName evidence="8">Nucellin-like protein</fullName>
    </alternativeName>
</protein>
<feature type="region of interest" description="Disordered" evidence="11">
    <location>
        <begin position="444"/>
        <end position="498"/>
    </location>
</feature>
<keyword evidence="2 10" id="KW-0645">Protease</keyword>
<name>A0A7I8JDA9_SPIIN</name>
<dbReference type="FunFam" id="2.40.70.10:FF:000015">
    <property type="entry name" value="Aspartyl protease family protein"/>
    <property type="match status" value="1"/>
</dbReference>
<dbReference type="PANTHER" id="PTHR13683">
    <property type="entry name" value="ASPARTYL PROTEASES"/>
    <property type="match status" value="1"/>
</dbReference>
<evidence type="ECO:0000256" key="3">
    <source>
        <dbReference type="ARBA" id="ARBA00022729"/>
    </source>
</evidence>
<dbReference type="PROSITE" id="PS00141">
    <property type="entry name" value="ASP_PROTEASE"/>
    <property type="match status" value="2"/>
</dbReference>
<dbReference type="GO" id="GO:0006508">
    <property type="term" value="P:proteolysis"/>
    <property type="evidence" value="ECO:0007669"/>
    <property type="project" value="UniProtKB-KW"/>
</dbReference>
<proteinExistence type="inferred from homology"/>
<evidence type="ECO:0000259" key="13">
    <source>
        <dbReference type="PROSITE" id="PS51767"/>
    </source>
</evidence>
<evidence type="ECO:0000313" key="14">
    <source>
        <dbReference type="EMBL" id="CAA2628457.1"/>
    </source>
</evidence>
<evidence type="ECO:0000256" key="1">
    <source>
        <dbReference type="ARBA" id="ARBA00007447"/>
    </source>
</evidence>
<keyword evidence="5 10" id="KW-0064">Aspartyl protease</keyword>
<evidence type="ECO:0000256" key="4">
    <source>
        <dbReference type="ARBA" id="ARBA00022737"/>
    </source>
</evidence>
<dbReference type="PRINTS" id="PR00792">
    <property type="entry name" value="PEPSIN"/>
</dbReference>
<accession>A0A7I8JDA9</accession>
<dbReference type="InterPro" id="IPR021109">
    <property type="entry name" value="Peptidase_aspartic_dom_sf"/>
</dbReference>
<evidence type="ECO:0000256" key="10">
    <source>
        <dbReference type="RuleBase" id="RU000454"/>
    </source>
</evidence>
<dbReference type="InterPro" id="IPR032799">
    <property type="entry name" value="TAXi_C"/>
</dbReference>
<evidence type="ECO:0000256" key="11">
    <source>
        <dbReference type="SAM" id="MobiDB-lite"/>
    </source>
</evidence>
<dbReference type="InterPro" id="IPR032861">
    <property type="entry name" value="TAXi_N"/>
</dbReference>
<dbReference type="FunFam" id="2.40.70.10:FF:000027">
    <property type="entry name" value="Aspartic proteinase Asp1 isoform A"/>
    <property type="match status" value="1"/>
</dbReference>
<keyword evidence="4" id="KW-0677">Repeat</keyword>
<evidence type="ECO:0000256" key="9">
    <source>
        <dbReference type="PIRSR" id="PIRSR601461-1"/>
    </source>
</evidence>
<dbReference type="Pfam" id="PF14541">
    <property type="entry name" value="TAXi_C"/>
    <property type="match status" value="1"/>
</dbReference>
<sequence>MRKAGEEGAGQAMAIVFLALCLSSASTFASADQNRRRPQPSPPHEAAKDRFPSSVSIGRTSSAVFPLYGNVYPNGLYFASLRIGDPPRPYFLDVDTGSDLTWVQCDAPCVSCSKGPHPLYKPEKDKLVPCVHPICDSLQAVASTPSHTGEAQRPHCDSPNDQCDYEVEYADQGSSRGVLISDTFSMHFVNGSLLRPRLAFGCGYDQQLYGNDAPSPTDGVLGLGLGKSSIMSQLREHGLTRNVMGHCLGRRGGGFLFFGDDLVPTSGVSWTPMSGRGLRKYYSPGPANLFLGRQLLGKNFEVIFDSGSSYTYFSSRPYEIFLTLMMRDLSGKQLKVASDDRTLPLCWRGAKPFKSIGEARKYFKPLTMAFSQGKRALLAIPPENYLILTKHGSLCLGVLNGTEVGLKDLNIIGDISVQDVMVVYDNEKEQIGWARANCERFPRSAGSSALPSPPPGFPVPEHLPSLRPSFHAASGSEEMVARGVSAGHPHHHHHPGGL</sequence>
<dbReference type="PANTHER" id="PTHR13683:SF800">
    <property type="entry name" value="EUKARYOTIC ASPARTYL PROTEASE FAMILY PROTEIN"/>
    <property type="match status" value="1"/>
</dbReference>
<dbReference type="InterPro" id="IPR001969">
    <property type="entry name" value="Aspartic_peptidase_AS"/>
</dbReference>
<dbReference type="InterPro" id="IPR033823">
    <property type="entry name" value="Nucellin"/>
</dbReference>
<dbReference type="EMBL" id="CACRZD030000011">
    <property type="protein sequence ID" value="CAA6667705.1"/>
    <property type="molecule type" value="Genomic_DNA"/>
</dbReference>
<dbReference type="InterPro" id="IPR001461">
    <property type="entry name" value="Aspartic_peptidase_A1"/>
</dbReference>
<feature type="signal peptide" evidence="12">
    <location>
        <begin position="1"/>
        <end position="31"/>
    </location>
</feature>
<organism evidence="14">
    <name type="scientific">Spirodela intermedia</name>
    <name type="common">Intermediate duckweed</name>
    <dbReference type="NCBI Taxonomy" id="51605"/>
    <lineage>
        <taxon>Eukaryota</taxon>
        <taxon>Viridiplantae</taxon>
        <taxon>Streptophyta</taxon>
        <taxon>Embryophyta</taxon>
        <taxon>Tracheophyta</taxon>
        <taxon>Spermatophyta</taxon>
        <taxon>Magnoliopsida</taxon>
        <taxon>Liliopsida</taxon>
        <taxon>Araceae</taxon>
        <taxon>Lemnoideae</taxon>
        <taxon>Spirodela</taxon>
    </lineage>
</organism>
<feature type="active site" evidence="9">
    <location>
        <position position="305"/>
    </location>
</feature>
<feature type="compositionally biased region" description="Basic residues" evidence="11">
    <location>
        <begin position="488"/>
        <end position="498"/>
    </location>
</feature>
<gene>
    <name evidence="14" type="ORF">SI7747_11014099</name>
</gene>
<evidence type="ECO:0000256" key="12">
    <source>
        <dbReference type="SAM" id="SignalP"/>
    </source>
</evidence>
<dbReference type="EMBL" id="LR743598">
    <property type="protein sequence ID" value="CAA2628457.1"/>
    <property type="molecule type" value="Genomic_DNA"/>
</dbReference>
<dbReference type="InterPro" id="IPR033121">
    <property type="entry name" value="PEPTIDASE_A1"/>
</dbReference>
<evidence type="ECO:0000256" key="2">
    <source>
        <dbReference type="ARBA" id="ARBA00022670"/>
    </source>
</evidence>
<evidence type="ECO:0000256" key="7">
    <source>
        <dbReference type="ARBA" id="ARBA00068871"/>
    </source>
</evidence>
<comment type="similarity">
    <text evidence="1 10">Belongs to the peptidase A1 family.</text>
</comment>
<dbReference type="SUPFAM" id="SSF50630">
    <property type="entry name" value="Acid proteases"/>
    <property type="match status" value="1"/>
</dbReference>
<evidence type="ECO:0000256" key="6">
    <source>
        <dbReference type="ARBA" id="ARBA00022801"/>
    </source>
</evidence>
<keyword evidence="6 10" id="KW-0378">Hydrolase</keyword>
<reference evidence="14 15" key="1">
    <citation type="submission" date="2019-12" db="EMBL/GenBank/DDBJ databases">
        <authorList>
            <person name="Scholz U."/>
            <person name="Mascher M."/>
            <person name="Fiebig A."/>
        </authorList>
    </citation>
    <scope>NUCLEOTIDE SEQUENCE</scope>
</reference>
<dbReference type="AlphaFoldDB" id="A0A7I8JDA9"/>
<feature type="region of interest" description="Disordered" evidence="11">
    <location>
        <begin position="31"/>
        <end position="53"/>
    </location>
</feature>
<evidence type="ECO:0000313" key="15">
    <source>
        <dbReference type="Proteomes" id="UP001189122"/>
    </source>
</evidence>
<keyword evidence="15" id="KW-1185">Reference proteome</keyword>
<feature type="chain" id="PRO_5029555366" description="Aspartic proteinase Asp1" evidence="12">
    <location>
        <begin position="32"/>
        <end position="498"/>
    </location>
</feature>
<evidence type="ECO:0000256" key="5">
    <source>
        <dbReference type="ARBA" id="ARBA00022750"/>
    </source>
</evidence>
<feature type="active site" evidence="9">
    <location>
        <position position="95"/>
    </location>
</feature>